<evidence type="ECO:0000313" key="2">
    <source>
        <dbReference type="EMBL" id="GAP66528.1"/>
    </source>
</evidence>
<dbReference type="STRING" id="1475481.GCA_000953855_01872"/>
<reference evidence="2" key="2">
    <citation type="submission" date="2015-08" db="EMBL/GenBank/DDBJ databases">
        <title>Complete DNA Sequence of Pseudomonas syringae pv. actinidiae, the Causal Agent of Kiwifruit Canker Disease.</title>
        <authorList>
            <person name="Rikkerink E.H.A."/>
            <person name="Fineran P.C."/>
        </authorList>
    </citation>
    <scope>NUCLEOTIDE SEQUENCE</scope>
    <source>
        <strain evidence="2">SkMP5</strain>
    </source>
</reference>
<name>A0A0K8QNS2_9GAMM</name>
<dbReference type="EMBL" id="DF970211">
    <property type="protein sequence ID" value="GAP66528.1"/>
    <property type="molecule type" value="Genomic_DNA"/>
</dbReference>
<dbReference type="EMBL" id="DF952378">
    <property type="protein sequence ID" value="GAN44633.1"/>
    <property type="molecule type" value="Genomic_DNA"/>
</dbReference>
<keyword evidence="3" id="KW-1185">Reference proteome</keyword>
<dbReference type="Proteomes" id="UP000253740">
    <property type="component" value="Unassembled WGS sequence"/>
</dbReference>
<evidence type="ECO:0000313" key="1">
    <source>
        <dbReference type="EMBL" id="GAN44633.1"/>
    </source>
</evidence>
<evidence type="ECO:0000313" key="3">
    <source>
        <dbReference type="Proteomes" id="UP000253740"/>
    </source>
</evidence>
<dbReference type="RefSeq" id="WP_148667857.1">
    <property type="nucleotide sequence ID" value="NZ_DF970211.1"/>
</dbReference>
<proteinExistence type="predicted"/>
<dbReference type="OrthoDB" id="5952569at2"/>
<dbReference type="HOGENOM" id="CLU_1904611_0_0_6"/>
<reference evidence="1" key="1">
    <citation type="submission" date="2015-03" db="EMBL/GenBank/DDBJ databases">
        <title>Draft genome sequence of Mizugakiibacter sediminis skMP5.</title>
        <authorList>
            <person name="Watanabe T."/>
            <person name="Kojima H."/>
            <person name="Fukui M."/>
        </authorList>
    </citation>
    <scope>NUCLEOTIDE SEQUENCE</scope>
    <source>
        <strain evidence="1">SkMP5</strain>
    </source>
</reference>
<accession>A0A0K8QNS2</accession>
<protein>
    <submittedName>
        <fullName evidence="2">Uncharacterized protein</fullName>
    </submittedName>
</protein>
<sequence length="136" mass="15159">MIAPSPPSTPSTPLLGDFSRLDLADCVAQLRDMLADPDWQSACPEPERLRQLIERHDAQGEQTPLPLDVALLAAAYGDFCRFRRELAAKLNAPDERALHPSPEEWLQMRLRQYPGAAAAATMYADYHLGGDRFRVS</sequence>
<organism evidence="2">
    <name type="scientific">Mizugakiibacter sediminis</name>
    <dbReference type="NCBI Taxonomy" id="1475481"/>
    <lineage>
        <taxon>Bacteria</taxon>
        <taxon>Pseudomonadati</taxon>
        <taxon>Pseudomonadota</taxon>
        <taxon>Gammaproteobacteria</taxon>
        <taxon>Lysobacterales</taxon>
        <taxon>Rhodanobacteraceae</taxon>
        <taxon>Mizugakiibacter</taxon>
    </lineage>
</organism>
<gene>
    <name evidence="1" type="ORF">MBSD_1168</name>
    <name evidence="2" type="ORF">MBSD_n1836</name>
</gene>
<dbReference type="AlphaFoldDB" id="A0A0K8QNS2"/>